<evidence type="ECO:0000259" key="1">
    <source>
        <dbReference type="Pfam" id="PF00685"/>
    </source>
</evidence>
<dbReference type="Proteomes" id="UP001239257">
    <property type="component" value="Chromosome 1"/>
</dbReference>
<evidence type="ECO:0000313" key="3">
    <source>
        <dbReference type="Proteomes" id="UP001239257"/>
    </source>
</evidence>
<dbReference type="AlphaFoldDB" id="A0AAX3U290"/>
<reference evidence="2" key="1">
    <citation type="submission" date="2022-02" db="EMBL/GenBank/DDBJ databases">
        <title>Emergence and expansion in Europe of a Vibrio aestuarianus clonal complex pathogenic for oysters.</title>
        <authorList>
            <person name="Mesnil A."/>
            <person name="Travers M.-A."/>
        </authorList>
    </citation>
    <scope>NUCLEOTIDE SEQUENCE</scope>
    <source>
        <strain evidence="2">U29</strain>
    </source>
</reference>
<protein>
    <submittedName>
        <fullName evidence="2">Sulfotransferase family 2 domain-containing protein</fullName>
    </submittedName>
</protein>
<dbReference type="InterPro" id="IPR027417">
    <property type="entry name" value="P-loop_NTPase"/>
</dbReference>
<dbReference type="GO" id="GO:0016020">
    <property type="term" value="C:membrane"/>
    <property type="evidence" value="ECO:0007669"/>
    <property type="project" value="InterPro"/>
</dbReference>
<proteinExistence type="predicted"/>
<dbReference type="EMBL" id="CP118709">
    <property type="protein sequence ID" value="WGK81286.1"/>
    <property type="molecule type" value="Genomic_DNA"/>
</dbReference>
<dbReference type="Gene3D" id="3.40.50.300">
    <property type="entry name" value="P-loop containing nucleotide triphosphate hydrolases"/>
    <property type="match status" value="1"/>
</dbReference>
<dbReference type="InterPro" id="IPR000863">
    <property type="entry name" value="Sulfotransferase_dom"/>
</dbReference>
<gene>
    <name evidence="2" type="ORF">PYE51_11685</name>
</gene>
<accession>A0AAX3U290</accession>
<dbReference type="Pfam" id="PF00685">
    <property type="entry name" value="Sulfotransfer_1"/>
    <property type="match status" value="1"/>
</dbReference>
<name>A0AAX3U290_9VIBR</name>
<organism evidence="2 3">
    <name type="scientific">Vibrio aestuarianus</name>
    <dbReference type="NCBI Taxonomy" id="28171"/>
    <lineage>
        <taxon>Bacteria</taxon>
        <taxon>Pseudomonadati</taxon>
        <taxon>Pseudomonadota</taxon>
        <taxon>Gammaproteobacteria</taxon>
        <taxon>Vibrionales</taxon>
        <taxon>Vibrionaceae</taxon>
        <taxon>Vibrio</taxon>
    </lineage>
</organism>
<evidence type="ECO:0000313" key="2">
    <source>
        <dbReference type="EMBL" id="WGK81286.1"/>
    </source>
</evidence>
<dbReference type="SUPFAM" id="SSF52540">
    <property type="entry name" value="P-loop containing nucleoside triphosphate hydrolases"/>
    <property type="match status" value="1"/>
</dbReference>
<feature type="domain" description="Sulfotransferase" evidence="1">
    <location>
        <begin position="5"/>
        <end position="135"/>
    </location>
</feature>
<dbReference type="GO" id="GO:0008146">
    <property type="term" value="F:sulfotransferase activity"/>
    <property type="evidence" value="ECO:0007669"/>
    <property type="project" value="InterPro"/>
</dbReference>
<dbReference type="RefSeq" id="WP_301064465.1">
    <property type="nucleotide sequence ID" value="NZ_CP118709.1"/>
</dbReference>
<sequence>MLITKDFVMLNFPKTGSTFVRKMFFEYFEMPLYDNVGNIKDSDVIFELWLPKIFETNHYNILEQHGTAIQIPLEHQKKEIVSVIRDPLDRYISTYFFKWWEKHPPAPEIEVKKKYPNYPNLTFGEYFEMMHIWGRENRLKDVSLNCDIGLNTIQFIQFYFKNPIDVLNKIDDDYIDSNLFYKDMFDIKFLRQSHLNEDLISYLSKFDFNEGFLSSISETGKIHVTGSRVENEDSMAITDELKQELMYRERLVYKVLQKVVAEYESDKCNQNITS</sequence>